<evidence type="ECO:0000313" key="4">
    <source>
        <dbReference type="Proteomes" id="UP000008974"/>
    </source>
</evidence>
<dbReference type="Pfam" id="PF05186">
    <property type="entry name" value="Dpy-30"/>
    <property type="match status" value="1"/>
</dbReference>
<feature type="region of interest" description="Disordered" evidence="2">
    <location>
        <begin position="969"/>
        <end position="1010"/>
    </location>
</feature>
<feature type="compositionally biased region" description="Acidic residues" evidence="2">
    <location>
        <begin position="276"/>
        <end position="309"/>
    </location>
</feature>
<dbReference type="STRING" id="658858.E1F5Y7"/>
<feature type="compositionally biased region" description="Basic and acidic residues" evidence="2">
    <location>
        <begin position="982"/>
        <end position="998"/>
    </location>
</feature>
<feature type="region of interest" description="Disordered" evidence="2">
    <location>
        <begin position="827"/>
        <end position="868"/>
    </location>
</feature>
<sequence length="1263" mass="146647">MASKRVFISHLDTAPARACSHVFRIFGWEVYGTILDSDAALPTPCDATEIIPSRSQDSEAFARGILSCAAIIYDLLAPDEAIAALELVALSPNRRKFICLSSFLTWCRTELPPRQLEDKEESILEEDLPDEKELELDEVIELYRAAHKKAPFWVLNKIKKREEEERRAREAEEQEEQEEQETPEEPEEEYEYEEVEEEYEEEDEEAVLGGDDEDHQEENDEEGEEDEDNGDNEVVGDTTKRRRFRIVRKRVPKKKPLEMPLEESEDEDRIERGPDEELQEPDDAEPEEEYEYEEEWSESEEPVEENSEEREERLLQLKEYGISESDHERRRPHPAFRILLTTEKDIAKRLSSRENLEGAIVIPGLIYGYGETSLVPLYRSIYEGKLTQIPLYFGGHTRSVPTVYALDLALLIHSLIIDACPDKEQPYVFAVERQICTSKQLAEAMGQKLLLSDPLRDRLARDMDERLRNTKPKPLTKQTFREYVKIRDAPKCLPTYIREVDKEETRLGDSILELTVDSPMILGFASNDLLGGKFPLFARSGFIDNIELSYSEFLAAWGLKPVRIFIQKDPNTSMELADKLAMVLTKYLSLDSRDDRRTSSAYVKDLADKISTGKLTKDEVISTSRIKIIDGMSYTLSTLSNLFHDLAMDYRTRQYGWILIGLPLGMLPEDVFGRPAIIDKYKEYADVGLLPPKPTKHEEGEEEDIEPEEENSDGEEELEEEDVEVDEGDRIEKIRERILLPYTAPAHPFTRGRIGREHLKANPRNSLDFYDSNVSIEHPDGIRIPWPEYIIDLPKLDRYDASQDELSAPAVIERFCEYCVEVNGERKKQTPVVDSETPEEANEEEEEGKKKRKRKMKPEPPTEHYHTTKLTRYNAETDAWHKAEEVAADIYRRMEHKRLKLVRRQWVKAVKKQCIKKINKLAERGEPGIVPYDSANYTWIEDFSLVGLDPRLDLDVIKIPKKVVSELDEAKDDQAVDDEQDENLHSGSHADENGEQHKASPSINPDDYDLGIEDEEKYEQLRQQKLEKMKQNQLRKEEKKQKIEAGEEVSEDEPTEEEEEFDETGRRKRTTPKPKPFKDAPEVPINYQDIPLPEHHHRGFAWLIELLTTIKEVPYGVSNIFSPYFNLSRYTSFEALCQAVMSFVGPSRGFGKTREERKQQEKVIKRQEVIRRQLLEENLLRKAEEHRIIEEKRKQDLYNIREALISNEERRIKDLSIPIRRYLTQTVMKDLIDGLVEVSKLRPDDPVRCLGEFLMERSVKDIE</sequence>
<feature type="compositionally biased region" description="Acidic residues" evidence="2">
    <location>
        <begin position="172"/>
        <end position="231"/>
    </location>
</feature>
<feature type="region of interest" description="Disordered" evidence="2">
    <location>
        <begin position="166"/>
        <end position="238"/>
    </location>
</feature>
<feature type="compositionally biased region" description="Acidic residues" evidence="2">
    <location>
        <begin position="700"/>
        <end position="727"/>
    </location>
</feature>
<evidence type="ECO:0000256" key="1">
    <source>
        <dbReference type="SAM" id="Coils"/>
    </source>
</evidence>
<feature type="region of interest" description="Disordered" evidence="2">
    <location>
        <begin position="689"/>
        <end position="727"/>
    </location>
</feature>
<protein>
    <recommendedName>
        <fullName evidence="5">Dpy-30 motif-containing protein</fullName>
    </recommendedName>
</protein>
<dbReference type="PANTHER" id="PTHR35711:SF1">
    <property type="entry name" value="ECTODERMAL, ISOFORM F"/>
    <property type="match status" value="1"/>
</dbReference>
<dbReference type="Gene3D" id="1.20.890.10">
    <property type="entry name" value="cAMP-dependent protein kinase regulatory subunit, dimerization-anchoring domain"/>
    <property type="match status" value="1"/>
</dbReference>
<feature type="compositionally biased region" description="Acidic residues" evidence="2">
    <location>
        <begin position="1046"/>
        <end position="1062"/>
    </location>
</feature>
<gene>
    <name evidence="3" type="ORF">GLP15_1886</name>
</gene>
<dbReference type="OMA" id="GEFLMER"/>
<feature type="compositionally biased region" description="Basic and acidic residues" evidence="2">
    <location>
        <begin position="1028"/>
        <end position="1045"/>
    </location>
</feature>
<evidence type="ECO:0000313" key="3">
    <source>
        <dbReference type="EMBL" id="EFO62050.1"/>
    </source>
</evidence>
<feature type="coiled-coil region" evidence="1">
    <location>
        <begin position="1157"/>
        <end position="1192"/>
    </location>
</feature>
<reference evidence="3 4" key="1">
    <citation type="journal article" date="2010" name="BMC Genomics">
        <title>Genome analysis and comparative genomics of a Giardia intestinalis assemblage E isolate.</title>
        <authorList>
            <person name="Jerlstrom-Hultqvist J."/>
            <person name="Franzen O."/>
            <person name="Ankarklev J."/>
            <person name="Xu F."/>
            <person name="Nohynkova E."/>
            <person name="Andersson J.O."/>
            <person name="Svard S.G."/>
            <person name="Andersson B."/>
        </authorList>
    </citation>
    <scope>NUCLEOTIDE SEQUENCE [LARGE SCALE GENOMIC DNA]</scope>
    <source>
        <strain evidence="3 4">P15</strain>
    </source>
</reference>
<dbReference type="OrthoDB" id="10262413at2759"/>
<organism evidence="3 4">
    <name type="scientific">Giardia intestinalis (strain P15)</name>
    <name type="common">Giardia lamblia</name>
    <dbReference type="NCBI Taxonomy" id="658858"/>
    <lineage>
        <taxon>Eukaryota</taxon>
        <taxon>Metamonada</taxon>
        <taxon>Diplomonadida</taxon>
        <taxon>Hexamitidae</taxon>
        <taxon>Giardiinae</taxon>
        <taxon>Giardia</taxon>
    </lineage>
</organism>
<evidence type="ECO:0008006" key="5">
    <source>
        <dbReference type="Google" id="ProtNLM"/>
    </source>
</evidence>
<dbReference type="InterPro" id="IPR007858">
    <property type="entry name" value="Dpy-30_motif"/>
</dbReference>
<feature type="compositionally biased region" description="Basic and acidic residues" evidence="2">
    <location>
        <begin position="857"/>
        <end position="866"/>
    </location>
</feature>
<dbReference type="PANTHER" id="PTHR35711">
    <property type="entry name" value="EXPRESSED PROTEIN"/>
    <property type="match status" value="1"/>
</dbReference>
<feature type="compositionally biased region" description="Acidic residues" evidence="2">
    <location>
        <begin position="969"/>
        <end position="981"/>
    </location>
</feature>
<comment type="caution">
    <text evidence="3">The sequence shown here is derived from an EMBL/GenBank/DDBJ whole genome shotgun (WGS) entry which is preliminary data.</text>
</comment>
<evidence type="ECO:0000256" key="2">
    <source>
        <dbReference type="SAM" id="MobiDB-lite"/>
    </source>
</evidence>
<feature type="region of interest" description="Disordered" evidence="2">
    <location>
        <begin position="1028"/>
        <end position="1084"/>
    </location>
</feature>
<dbReference type="Proteomes" id="UP000008974">
    <property type="component" value="Unassembled WGS sequence"/>
</dbReference>
<dbReference type="AlphaFoldDB" id="E1F5Y7"/>
<accession>E1F5Y7</accession>
<dbReference type="VEuPathDB" id="GiardiaDB:GLP15_1886"/>
<proteinExistence type="predicted"/>
<dbReference type="EMBL" id="ACVC01000194">
    <property type="protein sequence ID" value="EFO62050.1"/>
    <property type="molecule type" value="Genomic_DNA"/>
</dbReference>
<feature type="region of interest" description="Disordered" evidence="2">
    <location>
        <begin position="254"/>
        <end position="312"/>
    </location>
</feature>
<keyword evidence="1" id="KW-0175">Coiled coil</keyword>
<name>E1F5Y7_GIAIA</name>
<feature type="compositionally biased region" description="Acidic residues" evidence="2">
    <location>
        <begin position="836"/>
        <end position="846"/>
    </location>
</feature>
<dbReference type="CDD" id="cd22958">
    <property type="entry name" value="DD_DPY30_SDC1-like"/>
    <property type="match status" value="1"/>
</dbReference>